<comment type="caution">
    <text evidence="1">The sequence shown here is derived from an EMBL/GenBank/DDBJ whole genome shotgun (WGS) entry which is preliminary data.</text>
</comment>
<evidence type="ECO:0000313" key="1">
    <source>
        <dbReference type="EMBL" id="MER6980150.1"/>
    </source>
</evidence>
<sequence>MRDSPHAPITDLTAGAAQAHELYSSYVEAGFTEDQALRITIGILTAGIAGGGQ</sequence>
<dbReference type="EMBL" id="JBEPCU010000496">
    <property type="protein sequence ID" value="MER6980150.1"/>
    <property type="molecule type" value="Genomic_DNA"/>
</dbReference>
<protein>
    <submittedName>
        <fullName evidence="1">Uncharacterized protein</fullName>
    </submittedName>
</protein>
<accession>A0ABV1W7Q4</accession>
<name>A0ABV1W7Q4_9ACTN</name>
<gene>
    <name evidence="1" type="ORF">ABT317_25055</name>
</gene>
<reference evidence="1 2" key="1">
    <citation type="submission" date="2024-06" db="EMBL/GenBank/DDBJ databases">
        <title>The Natural Products Discovery Center: Release of the First 8490 Sequenced Strains for Exploring Actinobacteria Biosynthetic Diversity.</title>
        <authorList>
            <person name="Kalkreuter E."/>
            <person name="Kautsar S.A."/>
            <person name="Yang D."/>
            <person name="Bader C.D."/>
            <person name="Teijaro C.N."/>
            <person name="Fluegel L."/>
            <person name="Davis C.M."/>
            <person name="Simpson J.R."/>
            <person name="Lauterbach L."/>
            <person name="Steele A.D."/>
            <person name="Gui C."/>
            <person name="Meng S."/>
            <person name="Li G."/>
            <person name="Viehrig K."/>
            <person name="Ye F."/>
            <person name="Su P."/>
            <person name="Kiefer A.F."/>
            <person name="Nichols A."/>
            <person name="Cepeda A.J."/>
            <person name="Yan W."/>
            <person name="Fan B."/>
            <person name="Jiang Y."/>
            <person name="Adhikari A."/>
            <person name="Zheng C.-J."/>
            <person name="Schuster L."/>
            <person name="Cowan T.M."/>
            <person name="Smanski M.J."/>
            <person name="Chevrette M.G."/>
            <person name="De Carvalho L.P.S."/>
            <person name="Shen B."/>
        </authorList>
    </citation>
    <scope>NUCLEOTIDE SEQUENCE [LARGE SCALE GENOMIC DNA]</scope>
    <source>
        <strain evidence="1 2">NPDC000634</strain>
    </source>
</reference>
<keyword evidence="2" id="KW-1185">Reference proteome</keyword>
<organism evidence="1 2">
    <name type="scientific">Streptomyces carpinensis</name>
    <dbReference type="NCBI Taxonomy" id="66369"/>
    <lineage>
        <taxon>Bacteria</taxon>
        <taxon>Bacillati</taxon>
        <taxon>Actinomycetota</taxon>
        <taxon>Actinomycetes</taxon>
        <taxon>Kitasatosporales</taxon>
        <taxon>Streptomycetaceae</taxon>
        <taxon>Streptomyces</taxon>
    </lineage>
</organism>
<proteinExistence type="predicted"/>
<dbReference type="Proteomes" id="UP001458415">
    <property type="component" value="Unassembled WGS sequence"/>
</dbReference>
<evidence type="ECO:0000313" key="2">
    <source>
        <dbReference type="Proteomes" id="UP001458415"/>
    </source>
</evidence>
<dbReference type="RefSeq" id="WP_158103911.1">
    <property type="nucleotide sequence ID" value="NZ_MUBM01000192.1"/>
</dbReference>